<dbReference type="Proteomes" id="UP000244896">
    <property type="component" value="Chromosome"/>
</dbReference>
<keyword evidence="3 5" id="KW-1133">Transmembrane helix</keyword>
<evidence type="ECO:0000313" key="7">
    <source>
        <dbReference type="EMBL" id="AWI08284.1"/>
    </source>
</evidence>
<evidence type="ECO:0000256" key="1">
    <source>
        <dbReference type="ARBA" id="ARBA00004141"/>
    </source>
</evidence>
<accession>A0A2U8E0R5</accession>
<keyword evidence="2 5" id="KW-0812">Transmembrane</keyword>
<name>A0A2U8E0R5_9BACT</name>
<dbReference type="Pfam" id="PF07291">
    <property type="entry name" value="MauE"/>
    <property type="match status" value="1"/>
</dbReference>
<dbReference type="GO" id="GO:0030416">
    <property type="term" value="P:methylamine metabolic process"/>
    <property type="evidence" value="ECO:0007669"/>
    <property type="project" value="InterPro"/>
</dbReference>
<keyword evidence="4 5" id="KW-0472">Membrane</keyword>
<feature type="domain" description="Methylamine utilisation protein MauE" evidence="6">
    <location>
        <begin position="21"/>
        <end position="147"/>
    </location>
</feature>
<feature type="transmembrane region" description="Helical" evidence="5">
    <location>
        <begin position="21"/>
        <end position="40"/>
    </location>
</feature>
<feature type="transmembrane region" description="Helical" evidence="5">
    <location>
        <begin position="128"/>
        <end position="147"/>
    </location>
</feature>
<evidence type="ECO:0000256" key="5">
    <source>
        <dbReference type="SAM" id="Phobius"/>
    </source>
</evidence>
<gene>
    <name evidence="7" type="ORF">CKA38_02500</name>
</gene>
<protein>
    <recommendedName>
        <fullName evidence="6">Methylamine utilisation protein MauE domain-containing protein</fullName>
    </recommendedName>
</protein>
<dbReference type="EMBL" id="CP023004">
    <property type="protein sequence ID" value="AWI08284.1"/>
    <property type="molecule type" value="Genomic_DNA"/>
</dbReference>
<evidence type="ECO:0000256" key="4">
    <source>
        <dbReference type="ARBA" id="ARBA00023136"/>
    </source>
</evidence>
<comment type="subcellular location">
    <subcellularLocation>
        <location evidence="1">Membrane</location>
        <topology evidence="1">Multi-pass membrane protein</topology>
    </subcellularLocation>
</comment>
<sequence>MNNNNPSPAGIANTVPARITASLTLLIIAGVFLYAGVSKVSDPAAFAHAIELYRVVPRTLAVITALWLPWIEIGCACAIFIRGLRGGALAILTACSVVFTAMIVSALARGLDISCGCFGDGDTGRAALLVSLARAAILAFVCGAMFLRHAAQTAKPA</sequence>
<dbReference type="UniPathway" id="UPA00895"/>
<proteinExistence type="predicted"/>
<evidence type="ECO:0000256" key="2">
    <source>
        <dbReference type="ARBA" id="ARBA00022692"/>
    </source>
</evidence>
<dbReference type="OrthoDB" id="9809646at2"/>
<evidence type="ECO:0000313" key="8">
    <source>
        <dbReference type="Proteomes" id="UP000244896"/>
    </source>
</evidence>
<organism evidence="7 8">
    <name type="scientific">Ereboglobus luteus</name>
    <dbReference type="NCBI Taxonomy" id="1796921"/>
    <lineage>
        <taxon>Bacteria</taxon>
        <taxon>Pseudomonadati</taxon>
        <taxon>Verrucomicrobiota</taxon>
        <taxon>Opitutia</taxon>
        <taxon>Opitutales</taxon>
        <taxon>Opitutaceae</taxon>
        <taxon>Ereboglobus</taxon>
    </lineage>
</organism>
<dbReference type="RefSeq" id="WP_108824089.1">
    <property type="nucleotide sequence ID" value="NZ_CP023004.1"/>
</dbReference>
<evidence type="ECO:0000259" key="6">
    <source>
        <dbReference type="Pfam" id="PF07291"/>
    </source>
</evidence>
<dbReference type="KEGG" id="elut:CKA38_02500"/>
<feature type="transmembrane region" description="Helical" evidence="5">
    <location>
        <begin position="88"/>
        <end position="108"/>
    </location>
</feature>
<evidence type="ECO:0000256" key="3">
    <source>
        <dbReference type="ARBA" id="ARBA00022989"/>
    </source>
</evidence>
<dbReference type="GO" id="GO:0016020">
    <property type="term" value="C:membrane"/>
    <property type="evidence" value="ECO:0007669"/>
    <property type="project" value="UniProtKB-SubCell"/>
</dbReference>
<feature type="transmembrane region" description="Helical" evidence="5">
    <location>
        <begin position="60"/>
        <end position="81"/>
    </location>
</feature>
<dbReference type="AlphaFoldDB" id="A0A2U8E0R5"/>
<keyword evidence="8" id="KW-1185">Reference proteome</keyword>
<reference evidence="7 8" key="1">
    <citation type="journal article" date="2018" name="Syst. Appl. Microbiol.">
        <title>Ereboglobus luteus gen. nov. sp. nov. from cockroach guts, and new insights into the oxygen relationship of the genera Opitutus and Didymococcus (Verrucomicrobia: Opitutaceae).</title>
        <authorList>
            <person name="Tegtmeier D."/>
            <person name="Belitz A."/>
            <person name="Radek R."/>
            <person name="Heimerl T."/>
            <person name="Brune A."/>
        </authorList>
    </citation>
    <scope>NUCLEOTIDE SEQUENCE [LARGE SCALE GENOMIC DNA]</scope>
    <source>
        <strain evidence="7 8">Ho45</strain>
    </source>
</reference>
<dbReference type="InterPro" id="IPR009908">
    <property type="entry name" value="Methylamine_util_MauE"/>
</dbReference>